<protein>
    <submittedName>
        <fullName evidence="1">Uncharacterized protein</fullName>
    </submittedName>
</protein>
<dbReference type="Proteomes" id="UP000229749">
    <property type="component" value="Unassembled WGS sequence"/>
</dbReference>
<proteinExistence type="predicted"/>
<organism evidence="1 2">
    <name type="scientific">Candidatus Uhrbacteria bacterium CG_4_9_14_3_um_filter_36_7</name>
    <dbReference type="NCBI Taxonomy" id="1975033"/>
    <lineage>
        <taxon>Bacteria</taxon>
        <taxon>Candidatus Uhriibacteriota</taxon>
    </lineage>
</organism>
<comment type="caution">
    <text evidence="1">The sequence shown here is derived from an EMBL/GenBank/DDBJ whole genome shotgun (WGS) entry which is preliminary data.</text>
</comment>
<name>A0A2M7XI68_9BACT</name>
<evidence type="ECO:0000313" key="1">
    <source>
        <dbReference type="EMBL" id="PJA47566.1"/>
    </source>
</evidence>
<dbReference type="AlphaFoldDB" id="A0A2M7XI68"/>
<accession>A0A2M7XI68</accession>
<evidence type="ECO:0000313" key="2">
    <source>
        <dbReference type="Proteomes" id="UP000229749"/>
    </source>
</evidence>
<reference evidence="2" key="1">
    <citation type="submission" date="2017-09" db="EMBL/GenBank/DDBJ databases">
        <title>Depth-based differentiation of microbial function through sediment-hosted aquifers and enrichment of novel symbionts in the deep terrestrial subsurface.</title>
        <authorList>
            <person name="Probst A.J."/>
            <person name="Ladd B."/>
            <person name="Jarett J.K."/>
            <person name="Geller-Mcgrath D.E."/>
            <person name="Sieber C.M.K."/>
            <person name="Emerson J.B."/>
            <person name="Anantharaman K."/>
            <person name="Thomas B.C."/>
            <person name="Malmstrom R."/>
            <person name="Stieglmeier M."/>
            <person name="Klingl A."/>
            <person name="Woyke T."/>
            <person name="Ryan C.M."/>
            <person name="Banfield J.F."/>
        </authorList>
    </citation>
    <scope>NUCLEOTIDE SEQUENCE [LARGE SCALE GENOMIC DNA]</scope>
</reference>
<sequence>MSEEEIFWYRRFNVPPSTWAPITRLKYLFGFTTGVSIWWKKHAISEQSILSFIHPDHSIPVIKDDEWIKEEFLQGKSIDPNRPFFPQIEKLIYQIPYGAMRDNGSNIQSIAVDMINSQNCYMTFGGAHCKDVWYISICHDCERSLDTTNGTYSSDAFFSNHLANSHNIVAGFQSIECLSSAFIFDCRNCEYCFGATNKRNRKYLWWNEQLSKEEWEKRRQEINLSCFSVFSKCWQIFFKLIEEEAKWPKCFSTASETSTGEYLYKCTRCFNGYWLKQSTDVFSCWFCDDFRDSAFCTWTGWGGGSYFSNNCINMDQIRFCDVVWYSSNMEYCFNCHDCEYCFGCVGLKKKRFCILNK</sequence>
<feature type="non-terminal residue" evidence="1">
    <location>
        <position position="357"/>
    </location>
</feature>
<dbReference type="EMBL" id="PFWS01000011">
    <property type="protein sequence ID" value="PJA47566.1"/>
    <property type="molecule type" value="Genomic_DNA"/>
</dbReference>
<gene>
    <name evidence="1" type="ORF">CO172_00820</name>
</gene>